<dbReference type="InterPro" id="IPR001480">
    <property type="entry name" value="Bulb-type_lectin_dom"/>
</dbReference>
<dbReference type="RefSeq" id="WP_142493183.1">
    <property type="nucleotide sequence ID" value="NZ_FXTO01000010.1"/>
</dbReference>
<proteinExistence type="predicted"/>
<feature type="domain" description="Bulb-type lectin" evidence="2">
    <location>
        <begin position="321"/>
        <end position="436"/>
    </location>
</feature>
<gene>
    <name evidence="3" type="ORF">SAMN06265173_1104</name>
</gene>
<dbReference type="OrthoDB" id="8592010at2"/>
<protein>
    <recommendedName>
        <fullName evidence="2">Bulb-type lectin domain-containing protein</fullName>
    </recommendedName>
</protein>
<keyword evidence="4" id="KW-1185">Reference proteome</keyword>
<dbReference type="Gene3D" id="3.40.33.10">
    <property type="entry name" value="CAP"/>
    <property type="match status" value="1"/>
</dbReference>
<evidence type="ECO:0000313" key="3">
    <source>
        <dbReference type="EMBL" id="SMO68803.1"/>
    </source>
</evidence>
<organism evidence="3 4">
    <name type="scientific">Thalassovita litoralis</name>
    <dbReference type="NCBI Taxonomy" id="1010611"/>
    <lineage>
        <taxon>Bacteria</taxon>
        <taxon>Pseudomonadati</taxon>
        <taxon>Pseudomonadota</taxon>
        <taxon>Alphaproteobacteria</taxon>
        <taxon>Rhodobacterales</taxon>
        <taxon>Roseobacteraceae</taxon>
        <taxon>Thalassovita</taxon>
    </lineage>
</organism>
<dbReference type="AlphaFoldDB" id="A0A521DAW3"/>
<dbReference type="Gene3D" id="2.90.10.10">
    <property type="entry name" value="Bulb-type lectin domain"/>
    <property type="match status" value="1"/>
</dbReference>
<dbReference type="PROSITE" id="PS50927">
    <property type="entry name" value="BULB_LECTIN"/>
    <property type="match status" value="1"/>
</dbReference>
<dbReference type="InterPro" id="IPR035940">
    <property type="entry name" value="CAP_sf"/>
</dbReference>
<dbReference type="EMBL" id="FXTO01000010">
    <property type="protein sequence ID" value="SMO68803.1"/>
    <property type="molecule type" value="Genomic_DNA"/>
</dbReference>
<evidence type="ECO:0000313" key="4">
    <source>
        <dbReference type="Proteomes" id="UP000316030"/>
    </source>
</evidence>
<dbReference type="Proteomes" id="UP000316030">
    <property type="component" value="Unassembled WGS sequence"/>
</dbReference>
<accession>A0A521DAW3</accession>
<sequence length="583" mass="64231">MFSLHTGNGYGAKWMTPSNDLKNSTAIVALMDKNIVSKHGTWRVAKFLVMEGQGDNNPNVTLRLAIPEEDQIKARMHKVAATTVRGQFYPNEVQNPADLDAMRREISALGNLGRRDPNYRKNNKYASDLSGPTVTSVNGPEKIYHDNPTPLYFNDLVLHPKLNEACQFMAEYYARTNGNTNMPKGRKHDAPGVKWQGAKMDGLGDRLKHFAPGVGSAGEGLAGAGAADSAPTTWMTSETHYRPWFSIDYHVKSMGIGAAKTDRGWYFCKIGGTELPDGVTQAAVQPKPQPVAKPEPKPVVMPTAQPAPVLTETPADARTYVGHIGKNQYMTKDNPYHSNGMGMYLMHQSDGNLVIKRASDHMFVWGLNEQPGVDYQKADKVAFTGDRLVVYDTNMKEIWSTATPSPSLSDIEMMLSEDGTLIVFSDDVDGPPVWASRKAIWTYDGIQPGQELQRGTRVFAVRNQDKIPTMAGKGRVHGEQLYSFLNRYMELQGDGNFVIKGARAEMPYVWGLDQAAGLNLADIDRMRMNEDGRLIALSKSGAELWSVPQSSAVPVPGSLLNLSLDGTLQIVSPGFQQVVWQNR</sequence>
<name>A0A521DAW3_9RHOB</name>
<feature type="region of interest" description="Disordered" evidence="1">
    <location>
        <begin position="112"/>
        <end position="140"/>
    </location>
</feature>
<evidence type="ECO:0000259" key="2">
    <source>
        <dbReference type="PROSITE" id="PS50927"/>
    </source>
</evidence>
<dbReference type="Gene3D" id="2.90.10.30">
    <property type="match status" value="1"/>
</dbReference>
<reference evidence="3 4" key="1">
    <citation type="submission" date="2017-05" db="EMBL/GenBank/DDBJ databases">
        <authorList>
            <person name="Varghese N."/>
            <person name="Submissions S."/>
        </authorList>
    </citation>
    <scope>NUCLEOTIDE SEQUENCE [LARGE SCALE GENOMIC DNA]</scope>
    <source>
        <strain evidence="3 4">DSM 29506</strain>
    </source>
</reference>
<evidence type="ECO:0000256" key="1">
    <source>
        <dbReference type="SAM" id="MobiDB-lite"/>
    </source>
</evidence>
<dbReference type="InterPro" id="IPR036426">
    <property type="entry name" value="Bulb-type_lectin_dom_sf"/>
</dbReference>
<dbReference type="SUPFAM" id="SSF51110">
    <property type="entry name" value="alpha-D-mannose-specific plant lectins"/>
    <property type="match status" value="1"/>
</dbReference>